<proteinExistence type="inferred from homology"/>
<evidence type="ECO:0000256" key="2">
    <source>
        <dbReference type="ARBA" id="ARBA00019314"/>
    </source>
</evidence>
<dbReference type="InterPro" id="IPR018889">
    <property type="entry name" value="Arpin"/>
</dbReference>
<keyword evidence="4" id="KW-1185">Reference proteome</keyword>
<protein>
    <recommendedName>
        <fullName evidence="2">Arpin</fullName>
    </recommendedName>
</protein>
<reference evidence="5" key="1">
    <citation type="submission" date="2025-08" db="UniProtKB">
        <authorList>
            <consortium name="RefSeq"/>
        </authorList>
    </citation>
    <scope>IDENTIFICATION</scope>
    <source>
        <tissue evidence="5">Testes</tissue>
    </source>
</reference>
<evidence type="ECO:0000256" key="3">
    <source>
        <dbReference type="SAM" id="MobiDB-lite"/>
    </source>
</evidence>
<comment type="similarity">
    <text evidence="1">Belongs to the Arpin family.</text>
</comment>
<accession>A0ABM0H0Z5</accession>
<dbReference type="Pfam" id="PF10574">
    <property type="entry name" value="UPF0552"/>
    <property type="match status" value="1"/>
</dbReference>
<evidence type="ECO:0000313" key="4">
    <source>
        <dbReference type="Proteomes" id="UP000694865"/>
    </source>
</evidence>
<evidence type="ECO:0000313" key="5">
    <source>
        <dbReference type="RefSeq" id="XP_002741764.1"/>
    </source>
</evidence>
<name>A0ABM0H0Z5_SACKO</name>
<dbReference type="PANTHER" id="PTHR31199:SF1">
    <property type="entry name" value="ARPIN"/>
    <property type="match status" value="1"/>
</dbReference>
<dbReference type="GeneID" id="100373090"/>
<dbReference type="RefSeq" id="XP_002741764.1">
    <property type="nucleotide sequence ID" value="XM_002741718.2"/>
</dbReference>
<evidence type="ECO:0000256" key="1">
    <source>
        <dbReference type="ARBA" id="ARBA00008453"/>
    </source>
</evidence>
<feature type="compositionally biased region" description="Acidic residues" evidence="3">
    <location>
        <begin position="208"/>
        <end position="224"/>
    </location>
</feature>
<organism evidence="4 5">
    <name type="scientific">Saccoglossus kowalevskii</name>
    <name type="common">Acorn worm</name>
    <dbReference type="NCBI Taxonomy" id="10224"/>
    <lineage>
        <taxon>Eukaryota</taxon>
        <taxon>Metazoa</taxon>
        <taxon>Hemichordata</taxon>
        <taxon>Enteropneusta</taxon>
        <taxon>Harrimaniidae</taxon>
        <taxon>Saccoglossus</taxon>
    </lineage>
</organism>
<dbReference type="Proteomes" id="UP000694865">
    <property type="component" value="Unplaced"/>
</dbReference>
<gene>
    <name evidence="5" type="primary">LOC100373090</name>
</gene>
<feature type="region of interest" description="Disordered" evidence="3">
    <location>
        <begin position="204"/>
        <end position="224"/>
    </location>
</feature>
<dbReference type="PANTHER" id="PTHR31199">
    <property type="entry name" value="ARPIN"/>
    <property type="match status" value="1"/>
</dbReference>
<sequence>MSRFYDDRPLQPVPVINQTWSGRWTQEDWQSGIGILIEGNIRARSRHIITDSSKTKHRYYVLHMKVHHAHKRKFDSGGNEIEPNFSEKHKVSTGYLQSSYKVEAKGQSDRLSQPELNSLVTKPELIKLTEHQCPPGCVSVWIEEKSLEKIELGDGDHIRVKTSGDGPFIASFAKIDFVNVNVCNYAGGEAAGGSWTDKIMAVKAEQETKDEEDGAGADDNEWDD</sequence>